<proteinExistence type="predicted"/>
<gene>
    <name evidence="1" type="primary">ORF38</name>
</gene>
<accession>A0A889IWA1</accession>
<reference evidence="1" key="1">
    <citation type="submission" date="2019-10" db="EMBL/GenBank/DDBJ databases">
        <title>Otarine herpesvirus 4 in Northern fur seal genital swab.</title>
        <authorList>
            <person name="Deming A.C."/>
            <person name="Wellehan J.F.X."/>
            <person name="Gulland F.M.D."/>
        </authorList>
    </citation>
    <scope>NUCLEOTIDE SEQUENCE</scope>
    <source>
        <strain evidence="1">Cu11-001</strain>
    </source>
</reference>
<organism evidence="1">
    <name type="scientific">Otarine gammaherpesvirus 4</name>
    <dbReference type="NCBI Taxonomy" id="2801541"/>
    <lineage>
        <taxon>Viruses</taxon>
        <taxon>Duplodnaviria</taxon>
        <taxon>Heunggongvirae</taxon>
        <taxon>Peploviricota</taxon>
        <taxon>Herviviricetes</taxon>
        <taxon>Herpesvirales</taxon>
        <taxon>Orthoherpesviridae</taxon>
        <taxon>Gammaherpesvirinae</taxon>
    </lineage>
</organism>
<evidence type="ECO:0000313" key="1">
    <source>
        <dbReference type="EMBL" id="QRE02519.1"/>
    </source>
</evidence>
<sequence>MMNMRDLMIVLWRYYQLPKQMMNGVLLTIAFTHHYHSLTLLEEGAVNRCLNTPVSSTHPVSNEVFVKRLLLAQVMIPGSWD</sequence>
<dbReference type="EMBL" id="MN545487">
    <property type="protein sequence ID" value="QRE02519.1"/>
    <property type="molecule type" value="Genomic_DNA"/>
</dbReference>
<name>A0A889IWA1_9GAMA</name>
<protein>
    <submittedName>
        <fullName evidence="1">Uncharacterized protein</fullName>
    </submittedName>
</protein>